<evidence type="ECO:0000313" key="1">
    <source>
        <dbReference type="EMBL" id="SME93363.1"/>
    </source>
</evidence>
<dbReference type="Proteomes" id="UP000192907">
    <property type="component" value="Unassembled WGS sequence"/>
</dbReference>
<accession>A0A1Y6B7Y3</accession>
<proteinExistence type="predicted"/>
<gene>
    <name evidence="1" type="ORF">SAMN06296036_10225</name>
</gene>
<evidence type="ECO:0000313" key="2">
    <source>
        <dbReference type="Proteomes" id="UP000192907"/>
    </source>
</evidence>
<sequence>MTIWFRTISMMSSWLLLSSLALGYIVGKSPDEVKKVIDYIKKEKQLKVYVDPKKRVFWPIDLPFYVRLATGNDSDSDSYLLKDVMVKRLEGAQEQINEGVRLDIPGSQFLRWVNHVSQEEVMFRFIADAGAPTTSLKFNDAPRYSAGDKIFFGKGLSVAVLSQDEHSGVKQVFYTIDQDDVAEYQKPLQLRKQHSYRFGHTAVDHVGYRSRIQTNYFTVDTSSPSTDVSYEKNHISTTFSQDTLIKLSSADNLSGVQDIFYKFNNQDKFRKYSPEDGISVATLSTGSQILKFFSIDNVENRERSQEFQFTLDKEAPQIAYTFLGDFHVDKNTRFISPDTQISLDATDSLSEVAGIEYQINDSPKRAYASTFLPAINNGEFSLKYEAVDSLKNRSQQETVKIIVDGTPPTSSHSFSGPLHNRKNGGVFYISGNTKLSFKAEDQHSGVARILSQINTQAPMAYQKPIQLGKEGRYLVRYWAQDKVNNNERINPILVIVDNTPPEIVENFSFDPLGEEQEGNESIPVYDRQISIGLTGRDSASGVQTVEYSLDKKTWNEYQEFLKFDKPGTYTLLVRTQDQVGNSSQKTIKFKVAGEGWGTYAH</sequence>
<dbReference type="RefSeq" id="WP_132315695.1">
    <property type="nucleotide sequence ID" value="NZ_FWZT01000002.1"/>
</dbReference>
<dbReference type="NCBIfam" id="NF047446">
    <property type="entry name" value="barrel_OmpL47"/>
    <property type="match status" value="3"/>
</dbReference>
<dbReference type="Gene3D" id="3.30.1920.20">
    <property type="match status" value="1"/>
</dbReference>
<evidence type="ECO:0008006" key="3">
    <source>
        <dbReference type="Google" id="ProtNLM"/>
    </source>
</evidence>
<keyword evidence="2" id="KW-1185">Reference proteome</keyword>
<dbReference type="STRING" id="1513793.SAMN06296036_10225"/>
<dbReference type="AlphaFoldDB" id="A0A1Y6B7Y3"/>
<protein>
    <recommendedName>
        <fullName evidence="3">Ig-like domain (Group 3)</fullName>
    </recommendedName>
</protein>
<name>A0A1Y6B7Y3_9BACT</name>
<dbReference type="EMBL" id="FWZT01000002">
    <property type="protein sequence ID" value="SME93363.1"/>
    <property type="molecule type" value="Genomic_DNA"/>
</dbReference>
<reference evidence="2" key="1">
    <citation type="submission" date="2017-04" db="EMBL/GenBank/DDBJ databases">
        <authorList>
            <person name="Varghese N."/>
            <person name="Submissions S."/>
        </authorList>
    </citation>
    <scope>NUCLEOTIDE SEQUENCE [LARGE SCALE GENOMIC DNA]</scope>
    <source>
        <strain evidence="2">RKEM611</strain>
    </source>
</reference>
<dbReference type="OrthoDB" id="5243170at2"/>
<organism evidence="1 2">
    <name type="scientific">Pseudobacteriovorax antillogorgiicola</name>
    <dbReference type="NCBI Taxonomy" id="1513793"/>
    <lineage>
        <taxon>Bacteria</taxon>
        <taxon>Pseudomonadati</taxon>
        <taxon>Bdellovibrionota</taxon>
        <taxon>Oligoflexia</taxon>
        <taxon>Oligoflexales</taxon>
        <taxon>Pseudobacteriovoracaceae</taxon>
        <taxon>Pseudobacteriovorax</taxon>
    </lineage>
</organism>
<dbReference type="InterPro" id="IPR058094">
    <property type="entry name" value="Ig-like_OmpL47-like"/>
</dbReference>